<evidence type="ECO:0000259" key="1">
    <source>
        <dbReference type="PROSITE" id="PS01031"/>
    </source>
</evidence>
<dbReference type="InterPro" id="IPR031107">
    <property type="entry name" value="Small_HSP"/>
</dbReference>
<dbReference type="Gene3D" id="2.60.40.790">
    <property type="match status" value="1"/>
</dbReference>
<reference evidence="2" key="1">
    <citation type="submission" date="2018-05" db="EMBL/GenBank/DDBJ databases">
        <authorList>
            <person name="Lanie J.A."/>
            <person name="Ng W.-L."/>
            <person name="Kazmierczak K.M."/>
            <person name="Andrzejewski T.M."/>
            <person name="Davidsen T.M."/>
            <person name="Wayne K.J."/>
            <person name="Tettelin H."/>
            <person name="Glass J.I."/>
            <person name="Rusch D."/>
            <person name="Podicherti R."/>
            <person name="Tsui H.-C.T."/>
            <person name="Winkler M.E."/>
        </authorList>
    </citation>
    <scope>NUCLEOTIDE SEQUENCE</scope>
</reference>
<feature type="domain" description="SHSP" evidence="1">
    <location>
        <begin position="34"/>
        <end position="120"/>
    </location>
</feature>
<sequence length="120" mass="13976">MTLVKWTPSPISIFDEMNHMVRNVFNDDWDLPVYRDSIWNPAVDVKENGKSFILTADIPGLTKKDVKINITNRVLNLNGERKEEKEKEDGKFYYRERHIGSFSRSFQLPETVNEDGIQAS</sequence>
<dbReference type="InterPro" id="IPR008978">
    <property type="entry name" value="HSP20-like_chaperone"/>
</dbReference>
<dbReference type="SUPFAM" id="SSF49764">
    <property type="entry name" value="HSP20-like chaperones"/>
    <property type="match status" value="1"/>
</dbReference>
<organism evidence="2">
    <name type="scientific">marine metagenome</name>
    <dbReference type="NCBI Taxonomy" id="408172"/>
    <lineage>
        <taxon>unclassified sequences</taxon>
        <taxon>metagenomes</taxon>
        <taxon>ecological metagenomes</taxon>
    </lineage>
</organism>
<dbReference type="EMBL" id="UINC01014068">
    <property type="protein sequence ID" value="SVA60263.1"/>
    <property type="molecule type" value="Genomic_DNA"/>
</dbReference>
<gene>
    <name evidence="2" type="ORF">METZ01_LOCUS113117</name>
</gene>
<dbReference type="PANTHER" id="PTHR11527">
    <property type="entry name" value="HEAT-SHOCK PROTEIN 20 FAMILY MEMBER"/>
    <property type="match status" value="1"/>
</dbReference>
<proteinExistence type="predicted"/>
<dbReference type="CDD" id="cd06464">
    <property type="entry name" value="ACD_sHsps-like"/>
    <property type="match status" value="1"/>
</dbReference>
<dbReference type="PROSITE" id="PS01031">
    <property type="entry name" value="SHSP"/>
    <property type="match status" value="1"/>
</dbReference>
<dbReference type="InterPro" id="IPR002068">
    <property type="entry name" value="A-crystallin/Hsp20_dom"/>
</dbReference>
<dbReference type="Pfam" id="PF00011">
    <property type="entry name" value="HSP20"/>
    <property type="match status" value="1"/>
</dbReference>
<evidence type="ECO:0000313" key="2">
    <source>
        <dbReference type="EMBL" id="SVA60263.1"/>
    </source>
</evidence>
<name>A0A381X7R7_9ZZZZ</name>
<feature type="non-terminal residue" evidence="2">
    <location>
        <position position="120"/>
    </location>
</feature>
<dbReference type="AlphaFoldDB" id="A0A381X7R7"/>
<protein>
    <recommendedName>
        <fullName evidence="1">SHSP domain-containing protein</fullName>
    </recommendedName>
</protein>
<accession>A0A381X7R7</accession>